<comment type="caution">
    <text evidence="1">The sequence shown here is derived from an EMBL/GenBank/DDBJ whole genome shotgun (WGS) entry which is preliminary data.</text>
</comment>
<accession>A0ABW0WVZ5</accession>
<dbReference type="RefSeq" id="WP_380223259.1">
    <property type="nucleotide sequence ID" value="NZ_JBHSOF010000001.1"/>
</dbReference>
<organism evidence="1 2">
    <name type="scientific">Kitasatospora misakiensis</name>
    <dbReference type="NCBI Taxonomy" id="67330"/>
    <lineage>
        <taxon>Bacteria</taxon>
        <taxon>Bacillati</taxon>
        <taxon>Actinomycetota</taxon>
        <taxon>Actinomycetes</taxon>
        <taxon>Kitasatosporales</taxon>
        <taxon>Streptomycetaceae</taxon>
        <taxon>Kitasatospora</taxon>
    </lineage>
</organism>
<reference evidence="2" key="1">
    <citation type="journal article" date="2019" name="Int. J. Syst. Evol. Microbiol.">
        <title>The Global Catalogue of Microorganisms (GCM) 10K type strain sequencing project: providing services to taxonomists for standard genome sequencing and annotation.</title>
        <authorList>
            <consortium name="The Broad Institute Genomics Platform"/>
            <consortium name="The Broad Institute Genome Sequencing Center for Infectious Disease"/>
            <person name="Wu L."/>
            <person name="Ma J."/>
        </authorList>
    </citation>
    <scope>NUCLEOTIDE SEQUENCE [LARGE SCALE GENOMIC DNA]</scope>
    <source>
        <strain evidence="2">CGMCC 4.1437</strain>
    </source>
</reference>
<evidence type="ECO:0000313" key="1">
    <source>
        <dbReference type="EMBL" id="MFC5661697.1"/>
    </source>
</evidence>
<dbReference type="Proteomes" id="UP001595975">
    <property type="component" value="Unassembled WGS sequence"/>
</dbReference>
<protein>
    <submittedName>
        <fullName evidence="1">Uncharacterized protein</fullName>
    </submittedName>
</protein>
<evidence type="ECO:0000313" key="2">
    <source>
        <dbReference type="Proteomes" id="UP001595975"/>
    </source>
</evidence>
<dbReference type="EMBL" id="JBHSOF010000001">
    <property type="protein sequence ID" value="MFC5661697.1"/>
    <property type="molecule type" value="Genomic_DNA"/>
</dbReference>
<proteinExistence type="predicted"/>
<gene>
    <name evidence="1" type="ORF">ACFP3U_01730</name>
</gene>
<keyword evidence="2" id="KW-1185">Reference proteome</keyword>
<name>A0ABW0WVZ5_9ACTN</name>
<sequence length="117" mass="12280">MTTEPSQNPRPAALAPTAPDPFDQELCELVLDTAPRLFAVVQVCGEGPADADGWVVAWGLVDSDGPTHVIGIDGRARMTLVSPERALRHFAGRPGITSRLVWLAQPGAAGLDQAEAA</sequence>